<evidence type="ECO:0000256" key="6">
    <source>
        <dbReference type="ARBA" id="ARBA00023242"/>
    </source>
</evidence>
<name>A0ABR3VCY2_9PEZI</name>
<keyword evidence="8" id="KW-0472">Membrane</keyword>
<comment type="caution">
    <text evidence="9">The sequence shown here is derived from an EMBL/GenBank/DDBJ whole genome shotgun (WGS) entry which is preliminary data.</text>
</comment>
<feature type="transmembrane region" description="Helical" evidence="8">
    <location>
        <begin position="60"/>
        <end position="81"/>
    </location>
</feature>
<dbReference type="PANTHER" id="PTHR31313">
    <property type="entry name" value="TY1 ENHANCER ACTIVATOR"/>
    <property type="match status" value="1"/>
</dbReference>
<organism evidence="9 10">
    <name type="scientific">Phialemonium thermophilum</name>
    <dbReference type="NCBI Taxonomy" id="223376"/>
    <lineage>
        <taxon>Eukaryota</taxon>
        <taxon>Fungi</taxon>
        <taxon>Dikarya</taxon>
        <taxon>Ascomycota</taxon>
        <taxon>Pezizomycotina</taxon>
        <taxon>Sordariomycetes</taxon>
        <taxon>Sordariomycetidae</taxon>
        <taxon>Cephalothecales</taxon>
        <taxon>Cephalothecaceae</taxon>
        <taxon>Phialemonium</taxon>
    </lineage>
</organism>
<evidence type="ECO:0000256" key="2">
    <source>
        <dbReference type="ARBA" id="ARBA00022833"/>
    </source>
</evidence>
<evidence type="ECO:0000313" key="9">
    <source>
        <dbReference type="EMBL" id="KAL1839730.1"/>
    </source>
</evidence>
<evidence type="ECO:0000256" key="1">
    <source>
        <dbReference type="ARBA" id="ARBA00022723"/>
    </source>
</evidence>
<dbReference type="PANTHER" id="PTHR31313:SF77">
    <property type="entry name" value="ZN(II)2CYS6 TRANSCRIPTION FACTOR (EUROFUNG)"/>
    <property type="match status" value="1"/>
</dbReference>
<keyword evidence="6" id="KW-0539">Nucleus</keyword>
<keyword evidence="4" id="KW-0238">DNA-binding</keyword>
<feature type="region of interest" description="Disordered" evidence="7">
    <location>
        <begin position="87"/>
        <end position="166"/>
    </location>
</feature>
<gene>
    <name evidence="9" type="ORF">VTK73DRAFT_3933</name>
</gene>
<evidence type="ECO:0000256" key="4">
    <source>
        <dbReference type="ARBA" id="ARBA00023125"/>
    </source>
</evidence>
<feature type="compositionally biased region" description="Polar residues" evidence="7">
    <location>
        <begin position="235"/>
        <end position="244"/>
    </location>
</feature>
<evidence type="ECO:0000256" key="3">
    <source>
        <dbReference type="ARBA" id="ARBA00023015"/>
    </source>
</evidence>
<evidence type="ECO:0000256" key="5">
    <source>
        <dbReference type="ARBA" id="ARBA00023163"/>
    </source>
</evidence>
<protein>
    <submittedName>
        <fullName evidence="9">Uncharacterized protein</fullName>
    </submittedName>
</protein>
<keyword evidence="3" id="KW-0805">Transcription regulation</keyword>
<dbReference type="Proteomes" id="UP001586593">
    <property type="component" value="Unassembled WGS sequence"/>
</dbReference>
<feature type="compositionally biased region" description="Gly residues" evidence="7">
    <location>
        <begin position="105"/>
        <end position="158"/>
    </location>
</feature>
<accession>A0ABR3VCY2</accession>
<keyword evidence="2" id="KW-0862">Zinc</keyword>
<dbReference type="CDD" id="cd12148">
    <property type="entry name" value="fungal_TF_MHR"/>
    <property type="match status" value="1"/>
</dbReference>
<reference evidence="9 10" key="1">
    <citation type="journal article" date="2024" name="Commun. Biol.">
        <title>Comparative genomic analysis of thermophilic fungi reveals convergent evolutionary adaptations and gene losses.</title>
        <authorList>
            <person name="Steindorff A.S."/>
            <person name="Aguilar-Pontes M.V."/>
            <person name="Robinson A.J."/>
            <person name="Andreopoulos B."/>
            <person name="LaButti K."/>
            <person name="Kuo A."/>
            <person name="Mondo S."/>
            <person name="Riley R."/>
            <person name="Otillar R."/>
            <person name="Haridas S."/>
            <person name="Lipzen A."/>
            <person name="Grimwood J."/>
            <person name="Schmutz J."/>
            <person name="Clum A."/>
            <person name="Reid I.D."/>
            <person name="Moisan M.C."/>
            <person name="Butler G."/>
            <person name="Nguyen T.T.M."/>
            <person name="Dewar K."/>
            <person name="Conant G."/>
            <person name="Drula E."/>
            <person name="Henrissat B."/>
            <person name="Hansel C."/>
            <person name="Singer S."/>
            <person name="Hutchinson M.I."/>
            <person name="de Vries R.P."/>
            <person name="Natvig D.O."/>
            <person name="Powell A.J."/>
            <person name="Tsang A."/>
            <person name="Grigoriev I.V."/>
        </authorList>
    </citation>
    <scope>NUCLEOTIDE SEQUENCE [LARGE SCALE GENOMIC DNA]</scope>
    <source>
        <strain evidence="9 10">ATCC 24622</strain>
    </source>
</reference>
<evidence type="ECO:0000256" key="8">
    <source>
        <dbReference type="SAM" id="Phobius"/>
    </source>
</evidence>
<dbReference type="EMBL" id="JAZHXJ010002294">
    <property type="protein sequence ID" value="KAL1839730.1"/>
    <property type="molecule type" value="Genomic_DNA"/>
</dbReference>
<keyword evidence="1" id="KW-0479">Metal-binding</keyword>
<keyword evidence="10" id="KW-1185">Reference proteome</keyword>
<feature type="region of interest" description="Disordered" evidence="7">
    <location>
        <begin position="212"/>
        <end position="244"/>
    </location>
</feature>
<keyword evidence="5" id="KW-0804">Transcription</keyword>
<sequence length="244" mass="24407">MKYHQSMIYIHRPFISRQGARSVIPAHNRGYLHARKVCIDSAVAISTLLRRYRATYTLRYTNVELVSIIFSAAIILVFASLASNPSPQGQSGGGMAGSAADAEGSTGGLSGGSGGGEGSTGGAESTGGAGAGSGGGGPGAAAAGGGGGGGASKGGRGLAGLRPPPPSASIAAHLDTCCKALADLGQVFQNASRTLEVLLAIKRKWQAELLASTGSKRRSSAHSRPTTGCKKRTMSRPQANGASV</sequence>
<evidence type="ECO:0000256" key="7">
    <source>
        <dbReference type="SAM" id="MobiDB-lite"/>
    </source>
</evidence>
<keyword evidence="8" id="KW-0812">Transmembrane</keyword>
<dbReference type="InterPro" id="IPR051615">
    <property type="entry name" value="Transcr_Regulatory_Elem"/>
</dbReference>
<proteinExistence type="predicted"/>
<evidence type="ECO:0000313" key="10">
    <source>
        <dbReference type="Proteomes" id="UP001586593"/>
    </source>
</evidence>
<keyword evidence="8" id="KW-1133">Transmembrane helix</keyword>